<organism evidence="2">
    <name type="scientific">Oikopleura dioica</name>
    <name type="common">Tunicate</name>
    <dbReference type="NCBI Taxonomy" id="34765"/>
    <lineage>
        <taxon>Eukaryota</taxon>
        <taxon>Metazoa</taxon>
        <taxon>Chordata</taxon>
        <taxon>Tunicata</taxon>
        <taxon>Appendicularia</taxon>
        <taxon>Copelata</taxon>
        <taxon>Oikopleuridae</taxon>
        <taxon>Oikopleura</taxon>
    </lineage>
</organism>
<reference evidence="2" key="1">
    <citation type="journal article" date="2010" name="Science">
        <title>Plasticity of animal genome architecture unmasked by rapid evolution of a pelagic tunicate.</title>
        <authorList>
            <person name="Denoeud F."/>
            <person name="Henriet S."/>
            <person name="Mungpakdee S."/>
            <person name="Aury J.M."/>
            <person name="Da Silva C."/>
            <person name="Brinkmann H."/>
            <person name="Mikhaleva J."/>
            <person name="Olsen L.C."/>
            <person name="Jubin C."/>
            <person name="Canestro C."/>
            <person name="Bouquet J.M."/>
            <person name="Danks G."/>
            <person name="Poulain J."/>
            <person name="Campsteijn C."/>
            <person name="Adamski M."/>
            <person name="Cross I."/>
            <person name="Yadetie F."/>
            <person name="Muffato M."/>
            <person name="Louis A."/>
            <person name="Butcher S."/>
            <person name="Tsagkogeorga G."/>
            <person name="Konrad A."/>
            <person name="Singh S."/>
            <person name="Jensen M.F."/>
            <person name="Cong E.H."/>
            <person name="Eikeseth-Otteraa H."/>
            <person name="Noel B."/>
            <person name="Anthouard V."/>
            <person name="Porcel B.M."/>
            <person name="Kachouri-Lafond R."/>
            <person name="Nishino A."/>
            <person name="Ugolini M."/>
            <person name="Chourrout P."/>
            <person name="Nishida H."/>
            <person name="Aasland R."/>
            <person name="Huzurbazar S."/>
            <person name="Westhof E."/>
            <person name="Delsuc F."/>
            <person name="Lehrach H."/>
            <person name="Reinhardt R."/>
            <person name="Weissenbach J."/>
            <person name="Roy S.W."/>
            <person name="Artiguenave F."/>
            <person name="Postlethwait J.H."/>
            <person name="Manak J.R."/>
            <person name="Thompson E.M."/>
            <person name="Jaillon O."/>
            <person name="Du Pasquier L."/>
            <person name="Boudinot P."/>
            <person name="Liberles D.A."/>
            <person name="Volff J.N."/>
            <person name="Philippe H."/>
            <person name="Lenhard B."/>
            <person name="Roest Crollius H."/>
            <person name="Wincker P."/>
            <person name="Chourrout D."/>
        </authorList>
    </citation>
    <scope>NUCLEOTIDE SEQUENCE [LARGE SCALE GENOMIC DNA]</scope>
</reference>
<evidence type="ECO:0000313" key="2">
    <source>
        <dbReference type="EMBL" id="CBY14269.1"/>
    </source>
</evidence>
<feature type="region of interest" description="Disordered" evidence="1">
    <location>
        <begin position="1"/>
        <end position="53"/>
    </location>
</feature>
<evidence type="ECO:0000313" key="3">
    <source>
        <dbReference type="Proteomes" id="UP000001307"/>
    </source>
</evidence>
<dbReference type="OrthoDB" id="10404063at2759"/>
<name>E4XX75_OIKDI</name>
<proteinExistence type="predicted"/>
<dbReference type="Proteomes" id="UP000001307">
    <property type="component" value="Unassembled WGS sequence"/>
</dbReference>
<gene>
    <name evidence="2" type="ORF">GSOID_T00007255001</name>
</gene>
<keyword evidence="3" id="KW-1185">Reference proteome</keyword>
<sequence length="128" mass="14601">MEARIQNIEAQKSRIGSRAAPIKPFSRSQKTNQILEKSGRKQNDPIESATTKSFLDGEWERMHADTSIDFSNIRPESVFREICCPFPTTPNKKLSLDLLENPNERSSQEMSPPRDYCSFNLSDIPETP</sequence>
<feature type="compositionally biased region" description="Polar residues" evidence="1">
    <location>
        <begin position="26"/>
        <end position="35"/>
    </location>
</feature>
<protein>
    <submittedName>
        <fullName evidence="2">Uncharacterized protein</fullName>
    </submittedName>
</protein>
<dbReference type="InParanoid" id="E4XX75"/>
<accession>E4XX75</accession>
<dbReference type="EMBL" id="FN653269">
    <property type="protein sequence ID" value="CBY14269.1"/>
    <property type="molecule type" value="Genomic_DNA"/>
</dbReference>
<dbReference type="AlphaFoldDB" id="E4XX75"/>
<evidence type="ECO:0000256" key="1">
    <source>
        <dbReference type="SAM" id="MobiDB-lite"/>
    </source>
</evidence>
<feature type="region of interest" description="Disordered" evidence="1">
    <location>
        <begin position="99"/>
        <end position="128"/>
    </location>
</feature>